<evidence type="ECO:0000313" key="2">
    <source>
        <dbReference type="EMBL" id="ULT97531.1"/>
    </source>
</evidence>
<name>A0AAE9D622_CAEBR</name>
<proteinExistence type="predicted"/>
<organism evidence="2 3">
    <name type="scientific">Caenorhabditis briggsae</name>
    <dbReference type="NCBI Taxonomy" id="6238"/>
    <lineage>
        <taxon>Eukaryota</taxon>
        <taxon>Metazoa</taxon>
        <taxon>Ecdysozoa</taxon>
        <taxon>Nematoda</taxon>
        <taxon>Chromadorea</taxon>
        <taxon>Rhabditida</taxon>
        <taxon>Rhabditina</taxon>
        <taxon>Rhabditomorpha</taxon>
        <taxon>Rhabditoidea</taxon>
        <taxon>Rhabditidae</taxon>
        <taxon>Peloderinae</taxon>
        <taxon>Caenorhabditis</taxon>
    </lineage>
</organism>
<sequence>MELAEINKKLDKLLLENKPPNSQILDLERRLKIYSNAFEEEREKNERLQKLCNSQLTKIEELEKELSNFKGHPTVPTEKAKNLEITGSLENQIQLEGAQIADLLNILQSNHSYQENLKLKDKISELEIDLEWYKEKDEYRNIEGAIEKLKLEGPEDKMISMILRDMKYSIRLKIFRLFSFSSFKVVKL</sequence>
<reference evidence="2 3" key="1">
    <citation type="submission" date="2022-05" db="EMBL/GenBank/DDBJ databases">
        <title>Chromosome-level reference genomes for two strains of Caenorhabditis briggsae: an improved platform for comparative genomics.</title>
        <authorList>
            <person name="Stevens L."/>
            <person name="Andersen E.C."/>
        </authorList>
    </citation>
    <scope>NUCLEOTIDE SEQUENCE [LARGE SCALE GENOMIC DNA]</scope>
    <source>
        <strain evidence="2">QX1410_ONT</strain>
        <tissue evidence="2">Whole-organism</tissue>
    </source>
</reference>
<dbReference type="Proteomes" id="UP000827892">
    <property type="component" value="Chromosome IV"/>
</dbReference>
<protein>
    <submittedName>
        <fullName evidence="2">Uncharacterized protein</fullName>
    </submittedName>
</protein>
<evidence type="ECO:0000256" key="1">
    <source>
        <dbReference type="SAM" id="Coils"/>
    </source>
</evidence>
<accession>A0AAE9D622</accession>
<dbReference type="EMBL" id="CP090894">
    <property type="protein sequence ID" value="ULT97531.1"/>
    <property type="molecule type" value="Genomic_DNA"/>
</dbReference>
<keyword evidence="1" id="KW-0175">Coiled coil</keyword>
<feature type="coiled-coil region" evidence="1">
    <location>
        <begin position="24"/>
        <end position="65"/>
    </location>
</feature>
<dbReference type="AlphaFoldDB" id="A0AAE9D622"/>
<gene>
    <name evidence="2" type="ORF">L3Y34_005389</name>
</gene>
<evidence type="ECO:0000313" key="3">
    <source>
        <dbReference type="Proteomes" id="UP000827892"/>
    </source>
</evidence>